<sequence>MLRNCKGYTLLDALTALSLLSVLSASVLPLYAHVYEERSIIRERKEATILLGQFWNELVLEENKPPNEQVKNDVTYTFKEISNKLCVSFQVAPKRNTVICRSLPYAK</sequence>
<dbReference type="EMBL" id="LELK01000001">
    <property type="protein sequence ID" value="KMM37850.1"/>
    <property type="molecule type" value="Genomic_DNA"/>
</dbReference>
<name>A0A0J6CXD3_9BACL</name>
<reference evidence="1" key="1">
    <citation type="submission" date="2015-06" db="EMBL/GenBank/DDBJ databases">
        <authorList>
            <person name="Liu B."/>
            <person name="Wang J."/>
            <person name="Zhu Y."/>
            <person name="Liu G."/>
            <person name="Chen Q."/>
            <person name="Zheng C."/>
            <person name="Che J."/>
            <person name="Ge C."/>
            <person name="Shi H."/>
            <person name="Pan Z."/>
            <person name="Liu X."/>
        </authorList>
    </citation>
    <scope>NUCLEOTIDE SEQUENCE [LARGE SCALE GENOMIC DNA]</scope>
    <source>
        <strain evidence="1">DSM 16346</strain>
    </source>
</reference>
<dbReference type="Proteomes" id="UP000035996">
    <property type="component" value="Unassembled WGS sequence"/>
</dbReference>
<evidence type="ECO:0000313" key="2">
    <source>
        <dbReference type="Proteomes" id="UP000035996"/>
    </source>
</evidence>
<dbReference type="STRING" id="157733.AB986_00465"/>
<proteinExistence type="predicted"/>
<comment type="caution">
    <text evidence="1">The sequence shown here is derived from an EMBL/GenBank/DDBJ whole genome shotgun (WGS) entry which is preliminary data.</text>
</comment>
<dbReference type="RefSeq" id="WP_048308923.1">
    <property type="nucleotide sequence ID" value="NZ_CP119526.1"/>
</dbReference>
<evidence type="ECO:0000313" key="1">
    <source>
        <dbReference type="EMBL" id="KMM37850.1"/>
    </source>
</evidence>
<keyword evidence="2" id="KW-1185">Reference proteome</keyword>
<dbReference type="AlphaFoldDB" id="A0A0J6CXD3"/>
<accession>A0A0J6CXD3</accession>
<organism evidence="1 2">
    <name type="scientific">Guptibacillus hwajinpoensis</name>
    <dbReference type="NCBI Taxonomy" id="208199"/>
    <lineage>
        <taxon>Bacteria</taxon>
        <taxon>Bacillati</taxon>
        <taxon>Bacillota</taxon>
        <taxon>Bacilli</taxon>
        <taxon>Bacillales</taxon>
        <taxon>Guptibacillaceae</taxon>
        <taxon>Guptibacillus</taxon>
    </lineage>
</organism>
<protein>
    <submittedName>
        <fullName evidence="1">Uncharacterized protein</fullName>
    </submittedName>
</protein>
<gene>
    <name evidence="1" type="ORF">AB986_00465</name>
</gene>